<dbReference type="PANTHER" id="PTHR48098:SF1">
    <property type="entry name" value="DIACYLGLYCEROL ACYLTRANSFERASE_MYCOLYLTRANSFERASE AG85A"/>
    <property type="match status" value="1"/>
</dbReference>
<protein>
    <recommendedName>
        <fullName evidence="3">Acetylesterase</fullName>
    </recommendedName>
</protein>
<dbReference type="InterPro" id="IPR029058">
    <property type="entry name" value="AB_hydrolase_fold"/>
</dbReference>
<comment type="caution">
    <text evidence="1">The sequence shown here is derived from an EMBL/GenBank/DDBJ whole genome shotgun (WGS) entry which is preliminary data.</text>
</comment>
<organism evidence="1 2">
    <name type="scientific">Collinsella tanakaei</name>
    <dbReference type="NCBI Taxonomy" id="626935"/>
    <lineage>
        <taxon>Bacteria</taxon>
        <taxon>Bacillati</taxon>
        <taxon>Actinomycetota</taxon>
        <taxon>Coriobacteriia</taxon>
        <taxon>Coriobacteriales</taxon>
        <taxon>Coriobacteriaceae</taxon>
        <taxon>Collinsella</taxon>
    </lineage>
</organism>
<evidence type="ECO:0008006" key="3">
    <source>
        <dbReference type="Google" id="ProtNLM"/>
    </source>
</evidence>
<dbReference type="PANTHER" id="PTHR48098">
    <property type="entry name" value="ENTEROCHELIN ESTERASE-RELATED"/>
    <property type="match status" value="1"/>
</dbReference>
<accession>A0A3E4QYS7</accession>
<dbReference type="EMBL" id="QSRJ01000001">
    <property type="protein sequence ID" value="RGL12267.1"/>
    <property type="molecule type" value="Genomic_DNA"/>
</dbReference>
<name>A0A3E4QYS7_9ACTN</name>
<dbReference type="InterPro" id="IPR050583">
    <property type="entry name" value="Mycobacterial_A85_antigen"/>
</dbReference>
<dbReference type="RefSeq" id="WP_117678774.1">
    <property type="nucleotide sequence ID" value="NZ_QSRJ01000001.1"/>
</dbReference>
<sequence length="278" mass="31285">MAQISIDYFSSSLMRTTTIDILLPFDSMDDALGTDWEMRSDEKGWDRRPYPPERPPFKTLYLLHGITGNHADWISESRIRSWAAARNLAVVMPSGYNAFYLDQPESHNFYGRFVGQELINVTRRILPLSTQREDTFIGGISMGAYGALRAGFKYCETFGSVISLSSAMIADNIEDVINNDVFFLSRSFLESTFGDLSQLVGSDKDPARLAADLVYCDRPRPRVFMACGNADPLAHPNRVLADRLRGVGLEVEYRELDGGHDWDLWNAALPQALDWLGL</sequence>
<reference evidence="1 2" key="1">
    <citation type="submission" date="2018-08" db="EMBL/GenBank/DDBJ databases">
        <title>A genome reference for cultivated species of the human gut microbiota.</title>
        <authorList>
            <person name="Zou Y."/>
            <person name="Xue W."/>
            <person name="Luo G."/>
        </authorList>
    </citation>
    <scope>NUCLEOTIDE SEQUENCE [LARGE SCALE GENOMIC DNA]</scope>
    <source>
        <strain evidence="1 2">TF08-14</strain>
    </source>
</reference>
<gene>
    <name evidence="1" type="ORF">DXC81_00990</name>
</gene>
<evidence type="ECO:0000313" key="1">
    <source>
        <dbReference type="EMBL" id="RGL12267.1"/>
    </source>
</evidence>
<dbReference type="Proteomes" id="UP000260943">
    <property type="component" value="Unassembled WGS sequence"/>
</dbReference>
<proteinExistence type="predicted"/>
<dbReference type="Gene3D" id="3.40.50.1820">
    <property type="entry name" value="alpha/beta hydrolase"/>
    <property type="match status" value="1"/>
</dbReference>
<dbReference type="InterPro" id="IPR000801">
    <property type="entry name" value="Esterase-like"/>
</dbReference>
<dbReference type="GO" id="GO:0016747">
    <property type="term" value="F:acyltransferase activity, transferring groups other than amino-acyl groups"/>
    <property type="evidence" value="ECO:0007669"/>
    <property type="project" value="TreeGrafter"/>
</dbReference>
<dbReference type="SUPFAM" id="SSF53474">
    <property type="entry name" value="alpha/beta-Hydrolases"/>
    <property type="match status" value="1"/>
</dbReference>
<dbReference type="Pfam" id="PF00756">
    <property type="entry name" value="Esterase"/>
    <property type="match status" value="1"/>
</dbReference>
<dbReference type="AlphaFoldDB" id="A0A3E4QYS7"/>
<evidence type="ECO:0000313" key="2">
    <source>
        <dbReference type="Proteomes" id="UP000260943"/>
    </source>
</evidence>